<organism evidence="1 3">
    <name type="scientific">Marivita cryptomonadis</name>
    <dbReference type="NCBI Taxonomy" id="505252"/>
    <lineage>
        <taxon>Bacteria</taxon>
        <taxon>Pseudomonadati</taxon>
        <taxon>Pseudomonadota</taxon>
        <taxon>Alphaproteobacteria</taxon>
        <taxon>Rhodobacterales</taxon>
        <taxon>Roseobacteraceae</taxon>
        <taxon>Marivita</taxon>
    </lineage>
</organism>
<name>A0A9Q2RY96_9RHOB</name>
<reference evidence="1 4" key="1">
    <citation type="submission" date="2021-01" db="EMBL/GenBank/DDBJ databases">
        <title>Diatom-associated Roseobacters Show Island Model of Population Structure.</title>
        <authorList>
            <person name="Qu L."/>
            <person name="Feng X."/>
            <person name="Chen Y."/>
            <person name="Li L."/>
            <person name="Wang X."/>
            <person name="Hu Z."/>
            <person name="Wang H."/>
            <person name="Luo H."/>
        </authorList>
    </citation>
    <scope>NUCLEOTIDE SEQUENCE</scope>
    <source>
        <strain evidence="2 4">CC28-63</strain>
        <strain evidence="1">CC28-69</strain>
    </source>
</reference>
<dbReference type="EMBL" id="JAFBXF010000002">
    <property type="protein sequence ID" value="MBM2415903.1"/>
    <property type="molecule type" value="Genomic_DNA"/>
</dbReference>
<evidence type="ECO:0000313" key="3">
    <source>
        <dbReference type="Proteomes" id="UP000755667"/>
    </source>
</evidence>
<gene>
    <name evidence="1" type="ORF">JQX41_02890</name>
    <name evidence="2" type="ORF">JQX48_02890</name>
</gene>
<evidence type="ECO:0000313" key="4">
    <source>
        <dbReference type="Proteomes" id="UP000809440"/>
    </source>
</evidence>
<keyword evidence="4" id="KW-1185">Reference proteome</keyword>
<dbReference type="Proteomes" id="UP000809440">
    <property type="component" value="Unassembled WGS sequence"/>
</dbReference>
<dbReference type="RefSeq" id="WP_138488102.1">
    <property type="nucleotide sequence ID" value="NZ_JAFBWV010000002.1"/>
</dbReference>
<comment type="caution">
    <text evidence="1">The sequence shown here is derived from an EMBL/GenBank/DDBJ whole genome shotgun (WGS) entry which is preliminary data.</text>
</comment>
<accession>A0A9Q2RY96</accession>
<dbReference type="Proteomes" id="UP000755667">
    <property type="component" value="Unassembled WGS sequence"/>
</dbReference>
<sequence length="220" mass="24088">MNMPIRDALRGVVSLADATEDMLEPASKLLPEPLRSRFHSAMQAFEQAGKRLLHAPIDMERISDAAQFARGTTLDKSGVNTAASVIVFAWEHLNQSRVEHRHLISETIVADRLSRLQPDGGTTGFAFAASLFLDLRQSSAIGVMPGLTRGITEDEETEVDLALMAIAVWLSSKRADTLEEEEKLLDLSMALVRALQSEAATAFQSQEALAQFLDETSSHL</sequence>
<evidence type="ECO:0000313" key="2">
    <source>
        <dbReference type="EMBL" id="MBM2415903.1"/>
    </source>
</evidence>
<proteinExistence type="predicted"/>
<dbReference type="AlphaFoldDB" id="A0A9Q2RY96"/>
<dbReference type="EMBL" id="JAFBXE010000002">
    <property type="protein sequence ID" value="MBM2411236.1"/>
    <property type="molecule type" value="Genomic_DNA"/>
</dbReference>
<evidence type="ECO:0000313" key="1">
    <source>
        <dbReference type="EMBL" id="MBM2411236.1"/>
    </source>
</evidence>
<protein>
    <submittedName>
        <fullName evidence="1">Uncharacterized protein</fullName>
    </submittedName>
</protein>